<proteinExistence type="predicted"/>
<sequence length="182" mass="19906">MRIIEGTPREIAEYLQLTGQGRGGAVGVEGVVAEETVVESVHVETDIAWPDIERLVHDRARTTSIATRVLDYLRSAVALGDVEIGPGVSERTHDGLTDYIMVRDAGPKPQRYGAVVYVKATNGGLTLRLTEEDVTDLDDDPHIGFRDVRDGHQYVVNCPLRSESAMKLALSLTERALAKVRA</sequence>
<keyword evidence="2" id="KW-1185">Reference proteome</keyword>
<evidence type="ECO:0000313" key="1">
    <source>
        <dbReference type="EMBL" id="UYQ65632.1"/>
    </source>
</evidence>
<dbReference type="RefSeq" id="WP_264248870.1">
    <property type="nucleotide sequence ID" value="NZ_CP107567.1"/>
</dbReference>
<name>A0ABY6IIB1_STRPE</name>
<gene>
    <name evidence="1" type="ORF">OGH68_32010</name>
</gene>
<dbReference type="Proteomes" id="UP001163878">
    <property type="component" value="Chromosome"/>
</dbReference>
<protein>
    <recommendedName>
        <fullName evidence="3">DUF5655 domain-containing protein</fullName>
    </recommendedName>
</protein>
<accession>A0ABY6IIB1</accession>
<evidence type="ECO:0000313" key="2">
    <source>
        <dbReference type="Proteomes" id="UP001163878"/>
    </source>
</evidence>
<organism evidence="1 2">
    <name type="scientific">Streptomyces peucetius</name>
    <dbReference type="NCBI Taxonomy" id="1950"/>
    <lineage>
        <taxon>Bacteria</taxon>
        <taxon>Bacillati</taxon>
        <taxon>Actinomycetota</taxon>
        <taxon>Actinomycetes</taxon>
        <taxon>Kitasatosporales</taxon>
        <taxon>Streptomycetaceae</taxon>
        <taxon>Streptomyces</taxon>
    </lineage>
</organism>
<reference evidence="1" key="1">
    <citation type="submission" date="2022-10" db="EMBL/GenBank/DDBJ databases">
        <title>Cytochrome P450 Catalyzes Benzene Ring Formation in the Biosynthesis of Trialkyl-Substituted Aromatic Polyketides.</title>
        <authorList>
            <person name="Zhao E."/>
            <person name="Ge H."/>
        </authorList>
    </citation>
    <scope>NUCLEOTIDE SEQUENCE</scope>
    <source>
        <strain evidence="1">NA0869</strain>
    </source>
</reference>
<evidence type="ECO:0008006" key="3">
    <source>
        <dbReference type="Google" id="ProtNLM"/>
    </source>
</evidence>
<dbReference type="EMBL" id="CP107567">
    <property type="protein sequence ID" value="UYQ65632.1"/>
    <property type="molecule type" value="Genomic_DNA"/>
</dbReference>